<dbReference type="Proteomes" id="UP000887458">
    <property type="component" value="Unassembled WGS sequence"/>
</dbReference>
<proteinExistence type="predicted"/>
<accession>A0ABQ8JCE9</accession>
<comment type="caution">
    <text evidence="1">The sequence shown here is derived from an EMBL/GenBank/DDBJ whole genome shotgun (WGS) entry which is preliminary data.</text>
</comment>
<reference evidence="1 2" key="2">
    <citation type="journal article" date="2022" name="Mol. Biol. Evol.">
        <title>Comparative Genomics Reveals Insights into the Divergent Evolution of Astigmatic Mites and Household Pest Adaptations.</title>
        <authorList>
            <person name="Xiong Q."/>
            <person name="Wan A.T."/>
            <person name="Liu X."/>
            <person name="Fung C.S."/>
            <person name="Xiao X."/>
            <person name="Malainual N."/>
            <person name="Hou J."/>
            <person name="Wang L."/>
            <person name="Wang M."/>
            <person name="Yang K.Y."/>
            <person name="Cui Y."/>
            <person name="Leung E.L."/>
            <person name="Nong W."/>
            <person name="Shin S.K."/>
            <person name="Au S.W."/>
            <person name="Jeong K.Y."/>
            <person name="Chew F.T."/>
            <person name="Hui J.H."/>
            <person name="Leung T.F."/>
            <person name="Tungtrongchitr A."/>
            <person name="Zhong N."/>
            <person name="Liu Z."/>
            <person name="Tsui S.K."/>
        </authorList>
    </citation>
    <scope>NUCLEOTIDE SEQUENCE [LARGE SCALE GENOMIC DNA]</scope>
    <source>
        <strain evidence="1">Derp</strain>
    </source>
</reference>
<evidence type="ECO:0000313" key="1">
    <source>
        <dbReference type="EMBL" id="KAH9420092.1"/>
    </source>
</evidence>
<protein>
    <submittedName>
        <fullName evidence="1">Uncharacterized protein</fullName>
    </submittedName>
</protein>
<dbReference type="EMBL" id="NJHN03000054">
    <property type="protein sequence ID" value="KAH9420092.1"/>
    <property type="molecule type" value="Genomic_DNA"/>
</dbReference>
<name>A0ABQ8JCE9_DERPT</name>
<evidence type="ECO:0000313" key="2">
    <source>
        <dbReference type="Proteomes" id="UP000887458"/>
    </source>
</evidence>
<organism evidence="1 2">
    <name type="scientific">Dermatophagoides pteronyssinus</name>
    <name type="common">European house dust mite</name>
    <dbReference type="NCBI Taxonomy" id="6956"/>
    <lineage>
        <taxon>Eukaryota</taxon>
        <taxon>Metazoa</taxon>
        <taxon>Ecdysozoa</taxon>
        <taxon>Arthropoda</taxon>
        <taxon>Chelicerata</taxon>
        <taxon>Arachnida</taxon>
        <taxon>Acari</taxon>
        <taxon>Acariformes</taxon>
        <taxon>Sarcoptiformes</taxon>
        <taxon>Astigmata</taxon>
        <taxon>Psoroptidia</taxon>
        <taxon>Analgoidea</taxon>
        <taxon>Pyroglyphidae</taxon>
        <taxon>Dermatophagoidinae</taxon>
        <taxon>Dermatophagoides</taxon>
    </lineage>
</organism>
<keyword evidence="2" id="KW-1185">Reference proteome</keyword>
<reference evidence="1 2" key="1">
    <citation type="journal article" date="2018" name="J. Allergy Clin. Immunol.">
        <title>High-quality assembly of Dermatophagoides pteronyssinus genome and transcriptome reveals a wide range of novel allergens.</title>
        <authorList>
            <person name="Liu X.Y."/>
            <person name="Yang K.Y."/>
            <person name="Wang M.Q."/>
            <person name="Kwok J.S."/>
            <person name="Zeng X."/>
            <person name="Yang Z."/>
            <person name="Xiao X.J."/>
            <person name="Lau C.P."/>
            <person name="Li Y."/>
            <person name="Huang Z.M."/>
            <person name="Ba J.G."/>
            <person name="Yim A.K."/>
            <person name="Ouyang C.Y."/>
            <person name="Ngai S.M."/>
            <person name="Chan T.F."/>
            <person name="Leung E.L."/>
            <person name="Liu L."/>
            <person name="Liu Z.G."/>
            <person name="Tsui S.K."/>
        </authorList>
    </citation>
    <scope>NUCLEOTIDE SEQUENCE [LARGE SCALE GENOMIC DNA]</scope>
    <source>
        <strain evidence="1">Derp</strain>
    </source>
</reference>
<sequence length="85" mass="9500">MSTKDDDDIFFRKKICRDNKYIVGGGISSVCVGSVAECDAEKRSILILGIGMLPNDYGHKKKHHFIYFLITAIDGSGCFEIQIKK</sequence>
<gene>
    <name evidence="1" type="ORF">DERP_001927</name>
</gene>